<dbReference type="PROSITE" id="PS50995">
    <property type="entry name" value="HTH_MARR_2"/>
    <property type="match status" value="1"/>
</dbReference>
<dbReference type="PROSITE" id="PS01117">
    <property type="entry name" value="HTH_MARR_1"/>
    <property type="match status" value="1"/>
</dbReference>
<gene>
    <name evidence="5" type="ORF">SAMN02746062_00995</name>
</gene>
<dbReference type="Proteomes" id="UP000219669">
    <property type="component" value="Unassembled WGS sequence"/>
</dbReference>
<dbReference type="InterPro" id="IPR012712">
    <property type="entry name" value="HpaR/FarR"/>
</dbReference>
<dbReference type="GO" id="GO:0003700">
    <property type="term" value="F:DNA-binding transcription factor activity"/>
    <property type="evidence" value="ECO:0007669"/>
    <property type="project" value="InterPro"/>
</dbReference>
<dbReference type="InterPro" id="IPR023187">
    <property type="entry name" value="Tscrpt_reg_MarR-type_CS"/>
</dbReference>
<organism evidence="5 6">
    <name type="scientific">Alysiella filiformis DSM 16848</name>
    <dbReference type="NCBI Taxonomy" id="1120981"/>
    <lineage>
        <taxon>Bacteria</taxon>
        <taxon>Pseudomonadati</taxon>
        <taxon>Pseudomonadota</taxon>
        <taxon>Betaproteobacteria</taxon>
        <taxon>Neisseriales</taxon>
        <taxon>Neisseriaceae</taxon>
        <taxon>Alysiella</taxon>
    </lineage>
</organism>
<dbReference type="SMART" id="SM00347">
    <property type="entry name" value="HTH_MARR"/>
    <property type="match status" value="1"/>
</dbReference>
<dbReference type="PRINTS" id="PR00598">
    <property type="entry name" value="HTHMARR"/>
</dbReference>
<dbReference type="InterPro" id="IPR000835">
    <property type="entry name" value="HTH_MarR-typ"/>
</dbReference>
<name>A0A286E9W3_9NEIS</name>
<dbReference type="GO" id="GO:0045892">
    <property type="term" value="P:negative regulation of DNA-templated transcription"/>
    <property type="evidence" value="ECO:0007669"/>
    <property type="project" value="InterPro"/>
</dbReference>
<keyword evidence="2" id="KW-0238">DNA-binding</keyword>
<dbReference type="InterPro" id="IPR036390">
    <property type="entry name" value="WH_DNA-bd_sf"/>
</dbReference>
<dbReference type="SUPFAM" id="SSF46785">
    <property type="entry name" value="Winged helix' DNA-binding domain"/>
    <property type="match status" value="1"/>
</dbReference>
<dbReference type="InterPro" id="IPR039422">
    <property type="entry name" value="MarR/SlyA-like"/>
</dbReference>
<dbReference type="PANTHER" id="PTHR33164">
    <property type="entry name" value="TRANSCRIPTIONAL REGULATOR, MARR FAMILY"/>
    <property type="match status" value="1"/>
</dbReference>
<dbReference type="InterPro" id="IPR036388">
    <property type="entry name" value="WH-like_DNA-bd_sf"/>
</dbReference>
<dbReference type="Pfam" id="PF01047">
    <property type="entry name" value="MarR"/>
    <property type="match status" value="1"/>
</dbReference>
<dbReference type="RefSeq" id="WP_097114054.1">
    <property type="nucleotide sequence ID" value="NZ_CP083931.1"/>
</dbReference>
<evidence type="ECO:0000259" key="4">
    <source>
        <dbReference type="PROSITE" id="PS50995"/>
    </source>
</evidence>
<keyword evidence="6" id="KW-1185">Reference proteome</keyword>
<evidence type="ECO:0000313" key="6">
    <source>
        <dbReference type="Proteomes" id="UP000219669"/>
    </source>
</evidence>
<reference evidence="5 6" key="1">
    <citation type="submission" date="2017-09" db="EMBL/GenBank/DDBJ databases">
        <authorList>
            <person name="Ehlers B."/>
            <person name="Leendertz F.H."/>
        </authorList>
    </citation>
    <scope>NUCLEOTIDE SEQUENCE [LARGE SCALE GENOMIC DNA]</scope>
    <source>
        <strain evidence="5 6">DSM 16848</strain>
    </source>
</reference>
<sequence length="146" mass="16599">MSDNEQHLSLNVALVQARDAVMAYLRPALNEAGITEQQWRIIRALSDNTTLDFQDLSEQTSILRPSLTGILNRLERAGYVMRLKPASDQRRVFVKLTSEGAKLYSKTLQRVNEGFTALENEFTTAKLEELKSLLNELTEIASRKHH</sequence>
<dbReference type="OrthoDB" id="8588347at2"/>
<proteinExistence type="predicted"/>
<keyword evidence="1" id="KW-0805">Transcription regulation</keyword>
<evidence type="ECO:0000313" key="5">
    <source>
        <dbReference type="EMBL" id="SOD67679.1"/>
    </source>
</evidence>
<dbReference type="GO" id="GO:0003677">
    <property type="term" value="F:DNA binding"/>
    <property type="evidence" value="ECO:0007669"/>
    <property type="project" value="UniProtKB-KW"/>
</dbReference>
<dbReference type="Gene3D" id="1.10.10.10">
    <property type="entry name" value="Winged helix-like DNA-binding domain superfamily/Winged helix DNA-binding domain"/>
    <property type="match status" value="1"/>
</dbReference>
<evidence type="ECO:0000256" key="3">
    <source>
        <dbReference type="ARBA" id="ARBA00023163"/>
    </source>
</evidence>
<dbReference type="AlphaFoldDB" id="A0A286E9W3"/>
<accession>A0A286E9W3</accession>
<keyword evidence="3" id="KW-0804">Transcription</keyword>
<protein>
    <submittedName>
        <fullName evidence="5">Homoprotocatechuate degradation operon regulator, HpaR</fullName>
    </submittedName>
</protein>
<evidence type="ECO:0000256" key="2">
    <source>
        <dbReference type="ARBA" id="ARBA00023125"/>
    </source>
</evidence>
<dbReference type="NCBIfam" id="TIGR02337">
    <property type="entry name" value="HpaR"/>
    <property type="match status" value="1"/>
</dbReference>
<dbReference type="GO" id="GO:0006950">
    <property type="term" value="P:response to stress"/>
    <property type="evidence" value="ECO:0007669"/>
    <property type="project" value="TreeGrafter"/>
</dbReference>
<evidence type="ECO:0000256" key="1">
    <source>
        <dbReference type="ARBA" id="ARBA00023015"/>
    </source>
</evidence>
<dbReference type="PANTHER" id="PTHR33164:SF13">
    <property type="entry name" value="4-HYDROXYPHENYLACETATE CATABOLISM PROTEIN"/>
    <property type="match status" value="1"/>
</dbReference>
<feature type="domain" description="HTH marR-type" evidence="4">
    <location>
        <begin position="7"/>
        <end position="139"/>
    </location>
</feature>
<dbReference type="EMBL" id="OCNF01000006">
    <property type="protein sequence ID" value="SOD67679.1"/>
    <property type="molecule type" value="Genomic_DNA"/>
</dbReference>